<accession>A0A1S7LCM8</accession>
<dbReference type="AlphaFoldDB" id="A0A1S7LCM8"/>
<sequence>MLAVISPAKKLDEGRWRCSLPTTTPDHLTHSQTLIDTLKKLDTTALGALMKISESLSQLNHGRYHSFALPFTEENAKPAVMMFQGDTYQGLDAGSFSQEDLAYAQSHLRILSGLYGVLRPLDLIQPYRLEMGTRLANARGTNLYNFWQNLPVESLNQTLAEDAHPALINLASNEYFKAVKSKELQAPLITPVFKEIKGGQAKVIGLMAKRARGAMARFIIQNRLSNTEDLKQFESGGYRYQAEQSSADAWLFTREAV</sequence>
<dbReference type="GO" id="GO:0005829">
    <property type="term" value="C:cytosol"/>
    <property type="evidence" value="ECO:0007669"/>
    <property type="project" value="TreeGrafter"/>
</dbReference>
<protein>
    <recommendedName>
        <fullName evidence="1">UPF0246 protein MAGMO_0022</fullName>
    </recommendedName>
</protein>
<dbReference type="EMBL" id="LO017727">
    <property type="protein sequence ID" value="CRH04238.1"/>
    <property type="molecule type" value="Genomic_DNA"/>
</dbReference>
<dbReference type="InterPro" id="IPR005583">
    <property type="entry name" value="YaaA"/>
</dbReference>
<reference evidence="2" key="1">
    <citation type="submission" date="2015-04" db="EMBL/GenBank/DDBJ databases">
        <authorList>
            <person name="Syromyatnikov M.Y."/>
            <person name="Popov V.N."/>
        </authorList>
    </citation>
    <scope>NUCLEOTIDE SEQUENCE</scope>
    <source>
        <strain evidence="2">MO-1</strain>
    </source>
</reference>
<organism evidence="2">
    <name type="scientific">Magnetococcus massalia (strain MO-1)</name>
    <dbReference type="NCBI Taxonomy" id="451514"/>
    <lineage>
        <taxon>Bacteria</taxon>
        <taxon>Pseudomonadati</taxon>
        <taxon>Pseudomonadota</taxon>
        <taxon>Magnetococcia</taxon>
        <taxon>Magnetococcales</taxon>
        <taxon>Magnetococcaceae</taxon>
        <taxon>Magnetococcus</taxon>
    </lineage>
</organism>
<dbReference type="GO" id="GO:0033194">
    <property type="term" value="P:response to hydroperoxide"/>
    <property type="evidence" value="ECO:0007669"/>
    <property type="project" value="TreeGrafter"/>
</dbReference>
<evidence type="ECO:0000256" key="1">
    <source>
        <dbReference type="HAMAP-Rule" id="MF_00652"/>
    </source>
</evidence>
<dbReference type="HAMAP" id="MF_00652">
    <property type="entry name" value="UPF0246"/>
    <property type="match status" value="1"/>
</dbReference>
<gene>
    <name evidence="2" type="ORF">MAGMO_0022</name>
</gene>
<dbReference type="Pfam" id="PF03883">
    <property type="entry name" value="H2O2_YaaD"/>
    <property type="match status" value="1"/>
</dbReference>
<dbReference type="PANTHER" id="PTHR30283:SF4">
    <property type="entry name" value="PEROXIDE STRESS RESISTANCE PROTEIN YAAA"/>
    <property type="match status" value="1"/>
</dbReference>
<dbReference type="NCBIfam" id="NF002542">
    <property type="entry name" value="PRK02101.1-3"/>
    <property type="match status" value="1"/>
</dbReference>
<name>A0A1S7LCM8_MAGMO</name>
<comment type="similarity">
    <text evidence="1">Belongs to the UPF0246 family.</text>
</comment>
<evidence type="ECO:0000313" key="2">
    <source>
        <dbReference type="EMBL" id="CRH04238.1"/>
    </source>
</evidence>
<dbReference type="PANTHER" id="PTHR30283">
    <property type="entry name" value="PEROXIDE STRESS RESPONSE PROTEIN YAAA"/>
    <property type="match status" value="1"/>
</dbReference>
<proteinExistence type="inferred from homology"/>